<keyword evidence="8 9" id="KW-0472">Membrane</keyword>
<keyword evidence="2 10" id="KW-0813">Transport</keyword>
<accession>D8M4Q2</accession>
<feature type="repeat" description="Solcar" evidence="9">
    <location>
        <begin position="22"/>
        <end position="102"/>
    </location>
</feature>
<keyword evidence="7" id="KW-0496">Mitochondrion</keyword>
<keyword evidence="13" id="KW-1185">Reference proteome</keyword>
<dbReference type="GO" id="GO:0005743">
    <property type="term" value="C:mitochondrial inner membrane"/>
    <property type="evidence" value="ECO:0007669"/>
    <property type="project" value="UniProtKB-SubCell"/>
</dbReference>
<proteinExistence type="inferred from homology"/>
<dbReference type="InterPro" id="IPR018108">
    <property type="entry name" value="MCP_transmembrane"/>
</dbReference>
<dbReference type="EMBL" id="FN668654">
    <property type="protein sequence ID" value="CBK23041.2"/>
    <property type="molecule type" value="Genomic_DNA"/>
</dbReference>
<dbReference type="AlphaFoldDB" id="D8M4Q2"/>
<keyword evidence="6 11" id="KW-1133">Transmembrane helix</keyword>
<gene>
    <name evidence="12" type="ORF">GSBLH_T00002984001</name>
</gene>
<evidence type="ECO:0000256" key="10">
    <source>
        <dbReference type="RuleBase" id="RU000488"/>
    </source>
</evidence>
<keyword evidence="5" id="KW-0999">Mitochondrion inner membrane</keyword>
<name>D8M4Q2_BLAHO</name>
<dbReference type="InParanoid" id="D8M4Q2"/>
<dbReference type="SUPFAM" id="SSF103506">
    <property type="entry name" value="Mitochondrial carrier"/>
    <property type="match status" value="1"/>
</dbReference>
<comment type="similarity">
    <text evidence="10">Belongs to the mitochondrial carrier (TC 2.A.29) family.</text>
</comment>
<dbReference type="Gene3D" id="1.50.40.10">
    <property type="entry name" value="Mitochondrial carrier domain"/>
    <property type="match status" value="1"/>
</dbReference>
<dbReference type="OrthoDB" id="2139348at2759"/>
<sequence>MKASMRDSKCTVSFFIPPSINLPKTDEFIRGGTAALVNILCTFPINKVMFRQQLTGNGMLSVGKALYDEGFRLLYRGVGAPIMQKTLSTSLMFGTYDFYRHGLLSAQRRFSDPNSSEALWIRLAASCLSGLTEALLTPFERVQTLLQIPRYNTRFTCFVDACHQLGLRESFTGFSAVALRNCIGSGLFLLLRDPLRALLPTSTSHWHNLYPVCSFVIAFVCLFVCGLFEREEWIDD</sequence>
<evidence type="ECO:0000256" key="6">
    <source>
        <dbReference type="ARBA" id="ARBA00022989"/>
    </source>
</evidence>
<dbReference type="InterPro" id="IPR023395">
    <property type="entry name" value="MCP_dom_sf"/>
</dbReference>
<dbReference type="RefSeq" id="XP_012897089.1">
    <property type="nucleotide sequence ID" value="XM_013041635.1"/>
</dbReference>
<evidence type="ECO:0000256" key="4">
    <source>
        <dbReference type="ARBA" id="ARBA00022737"/>
    </source>
</evidence>
<dbReference type="PROSITE" id="PS50920">
    <property type="entry name" value="SOLCAR"/>
    <property type="match status" value="2"/>
</dbReference>
<dbReference type="Pfam" id="PF00153">
    <property type="entry name" value="Mito_carr"/>
    <property type="match status" value="2"/>
</dbReference>
<dbReference type="GeneID" id="24920111"/>
<evidence type="ECO:0000256" key="2">
    <source>
        <dbReference type="ARBA" id="ARBA00022448"/>
    </source>
</evidence>
<evidence type="ECO:0000256" key="1">
    <source>
        <dbReference type="ARBA" id="ARBA00004448"/>
    </source>
</evidence>
<dbReference type="PANTHER" id="PTHR46131:SF1">
    <property type="entry name" value="SD08549P"/>
    <property type="match status" value="1"/>
</dbReference>
<evidence type="ECO:0000256" key="9">
    <source>
        <dbReference type="PROSITE-ProRule" id="PRU00282"/>
    </source>
</evidence>
<evidence type="ECO:0000256" key="5">
    <source>
        <dbReference type="ARBA" id="ARBA00022792"/>
    </source>
</evidence>
<keyword evidence="4" id="KW-0677">Repeat</keyword>
<organism evidence="12">
    <name type="scientific">Blastocystis hominis</name>
    <dbReference type="NCBI Taxonomy" id="12968"/>
    <lineage>
        <taxon>Eukaryota</taxon>
        <taxon>Sar</taxon>
        <taxon>Stramenopiles</taxon>
        <taxon>Bigyra</taxon>
        <taxon>Opalozoa</taxon>
        <taxon>Opalinata</taxon>
        <taxon>Blastocystidae</taxon>
        <taxon>Blastocystis</taxon>
    </lineage>
</organism>
<evidence type="ECO:0000256" key="7">
    <source>
        <dbReference type="ARBA" id="ARBA00023128"/>
    </source>
</evidence>
<dbReference type="Proteomes" id="UP000008312">
    <property type="component" value="Unassembled WGS sequence"/>
</dbReference>
<evidence type="ECO:0008006" key="14">
    <source>
        <dbReference type="Google" id="ProtNLM"/>
    </source>
</evidence>
<protein>
    <recommendedName>
        <fullName evidence="14">Mitochondrial carrier protein</fullName>
    </recommendedName>
</protein>
<dbReference type="InterPro" id="IPR052465">
    <property type="entry name" value="Mito_NAD+_Carrier"/>
</dbReference>
<evidence type="ECO:0000256" key="8">
    <source>
        <dbReference type="ARBA" id="ARBA00023136"/>
    </source>
</evidence>
<feature type="repeat" description="Solcar" evidence="9">
    <location>
        <begin position="117"/>
        <end position="198"/>
    </location>
</feature>
<comment type="subcellular location">
    <subcellularLocation>
        <location evidence="1">Mitochondrion inner membrane</location>
        <topology evidence="1">Multi-pass membrane protein</topology>
    </subcellularLocation>
</comment>
<evidence type="ECO:0000313" key="12">
    <source>
        <dbReference type="EMBL" id="CBK23041.2"/>
    </source>
</evidence>
<dbReference type="GO" id="GO:0051724">
    <property type="term" value="F:NAD transmembrane transporter activity"/>
    <property type="evidence" value="ECO:0007669"/>
    <property type="project" value="TreeGrafter"/>
</dbReference>
<keyword evidence="3 9" id="KW-0812">Transmembrane</keyword>
<evidence type="ECO:0000256" key="3">
    <source>
        <dbReference type="ARBA" id="ARBA00022692"/>
    </source>
</evidence>
<dbReference type="PANTHER" id="PTHR46131">
    <property type="entry name" value="SD08549P"/>
    <property type="match status" value="1"/>
</dbReference>
<evidence type="ECO:0000256" key="11">
    <source>
        <dbReference type="SAM" id="Phobius"/>
    </source>
</evidence>
<evidence type="ECO:0000313" key="13">
    <source>
        <dbReference type="Proteomes" id="UP000008312"/>
    </source>
</evidence>
<reference evidence="12" key="1">
    <citation type="submission" date="2010-02" db="EMBL/GenBank/DDBJ databases">
        <title>Sequencing and annotation of the Blastocystis hominis genome.</title>
        <authorList>
            <person name="Wincker P."/>
        </authorList>
    </citation>
    <scope>NUCLEOTIDE SEQUENCE</scope>
    <source>
        <strain evidence="12">Singapore isolate B</strain>
    </source>
</reference>
<feature type="transmembrane region" description="Helical" evidence="11">
    <location>
        <begin position="209"/>
        <end position="228"/>
    </location>
</feature>